<dbReference type="GO" id="GO:0080120">
    <property type="term" value="P:CAAX-box protein maturation"/>
    <property type="evidence" value="ECO:0007669"/>
    <property type="project" value="UniProtKB-ARBA"/>
</dbReference>
<proteinExistence type="predicted"/>
<dbReference type="InterPro" id="IPR015837">
    <property type="entry name" value="UCP026622_CAAX_protease"/>
</dbReference>
<dbReference type="RefSeq" id="WP_139183125.1">
    <property type="nucleotide sequence ID" value="NZ_CP048813.1"/>
</dbReference>
<dbReference type="GO" id="GO:0004175">
    <property type="term" value="F:endopeptidase activity"/>
    <property type="evidence" value="ECO:0007669"/>
    <property type="project" value="UniProtKB-ARBA"/>
</dbReference>
<dbReference type="OrthoDB" id="4555276at2"/>
<dbReference type="Pfam" id="PF02517">
    <property type="entry name" value="Rce1-like"/>
    <property type="match status" value="1"/>
</dbReference>
<reference evidence="2 3" key="1">
    <citation type="submission" date="2016-10" db="EMBL/GenBank/DDBJ databases">
        <authorList>
            <person name="de Groot N.N."/>
        </authorList>
    </citation>
    <scope>NUCLEOTIDE SEQUENCE [LARGE SCALE GENOMIC DNA]</scope>
    <source>
        <strain evidence="2 3">DSM 44892</strain>
    </source>
</reference>
<accession>A0A1G8B3R3</accession>
<organism evidence="2 3">
    <name type="scientific">Rhodococcus triatomae</name>
    <dbReference type="NCBI Taxonomy" id="300028"/>
    <lineage>
        <taxon>Bacteria</taxon>
        <taxon>Bacillati</taxon>
        <taxon>Actinomycetota</taxon>
        <taxon>Actinomycetes</taxon>
        <taxon>Mycobacteriales</taxon>
        <taxon>Nocardiaceae</taxon>
        <taxon>Rhodococcus</taxon>
    </lineage>
</organism>
<feature type="domain" description="CAAX prenyl protease 2/Lysostaphin resistance protein A-like" evidence="1">
    <location>
        <begin position="107"/>
        <end position="200"/>
    </location>
</feature>
<dbReference type="InterPro" id="IPR003675">
    <property type="entry name" value="Rce1/LyrA-like_dom"/>
</dbReference>
<name>A0A1G8B3R3_9NOCA</name>
<dbReference type="Proteomes" id="UP000183263">
    <property type="component" value="Unassembled WGS sequence"/>
</dbReference>
<gene>
    <name evidence="2" type="ORF">SAMN05444695_101639</name>
</gene>
<protein>
    <recommendedName>
        <fullName evidence="1">CAAX prenyl protease 2/Lysostaphin resistance protein A-like domain-containing protein</fullName>
    </recommendedName>
</protein>
<dbReference type="AlphaFoldDB" id="A0A1G8B3R3"/>
<dbReference type="PIRSF" id="PIRSF026622">
    <property type="entry name" value="Proteas_026622"/>
    <property type="match status" value="1"/>
</dbReference>
<evidence type="ECO:0000313" key="2">
    <source>
        <dbReference type="EMBL" id="SDH27869.1"/>
    </source>
</evidence>
<evidence type="ECO:0000313" key="3">
    <source>
        <dbReference type="Proteomes" id="UP000183263"/>
    </source>
</evidence>
<dbReference type="EMBL" id="FNDN01000001">
    <property type="protein sequence ID" value="SDH27869.1"/>
    <property type="molecule type" value="Genomic_DNA"/>
</dbReference>
<evidence type="ECO:0000259" key="1">
    <source>
        <dbReference type="Pfam" id="PF02517"/>
    </source>
</evidence>
<keyword evidence="3" id="KW-1185">Reference proteome</keyword>
<sequence>MRQRLPALALAAVAVAWNNAVLPRLGLSPRGRAVANAAAGVGAVAAVRAAGFGAEETGMSRHQAMRGLTRGLAVGAIPLAGYGLMYSVPALRHRLVRHEERPDTVEWMFLHIPVGTVVAEELLFRGALSASTSRGWSPAARTALHATAFGLWHVQPARAAGDHVLGTVAVTGASVLLFDALRRHTGSVLAPALLHLTINVGGAGAAVAAARTHVVARSAPR</sequence>